<dbReference type="InterPro" id="IPR024476">
    <property type="entry name" value="DUF3861"/>
</dbReference>
<keyword evidence="2" id="KW-1185">Reference proteome</keyword>
<dbReference type="Gene3D" id="3.10.20.850">
    <property type="entry name" value="Protein of unknown function DUF3861"/>
    <property type="match status" value="1"/>
</dbReference>
<proteinExistence type="predicted"/>
<gene>
    <name evidence="1" type="ORF">MOV92_10340</name>
</gene>
<dbReference type="InterPro" id="IPR038194">
    <property type="entry name" value="DUF3861_sf"/>
</dbReference>
<reference evidence="1 2" key="1">
    <citation type="submission" date="2022-03" db="EMBL/GenBank/DDBJ databases">
        <title>Complete genome sequence of Lysobacter capsici VKM B-2533 and Lysobacter gummosus 10.1.1, promising sources of lytic agents.</title>
        <authorList>
            <person name="Tarlachkov S.V."/>
            <person name="Kudryakova I.V."/>
            <person name="Afoshin A.S."/>
            <person name="Leontyevskaya E.A."/>
            <person name="Leontyevskaya N.V."/>
        </authorList>
    </citation>
    <scope>NUCLEOTIDE SEQUENCE [LARGE SCALE GENOMIC DNA]</scope>
    <source>
        <strain evidence="1 2">10.1.1</strain>
    </source>
</reference>
<evidence type="ECO:0000313" key="1">
    <source>
        <dbReference type="EMBL" id="UNP31611.1"/>
    </source>
</evidence>
<protein>
    <submittedName>
        <fullName evidence="1">DUF3861 domain-containing protein</fullName>
    </submittedName>
</protein>
<organism evidence="1 2">
    <name type="scientific">Lysobacter gummosus</name>
    <dbReference type="NCBI Taxonomy" id="262324"/>
    <lineage>
        <taxon>Bacteria</taxon>
        <taxon>Pseudomonadati</taxon>
        <taxon>Pseudomonadota</taxon>
        <taxon>Gammaproteobacteria</taxon>
        <taxon>Lysobacterales</taxon>
        <taxon>Lysobacteraceae</taxon>
        <taxon>Lysobacter</taxon>
    </lineage>
</organism>
<evidence type="ECO:0000313" key="2">
    <source>
        <dbReference type="Proteomes" id="UP000829194"/>
    </source>
</evidence>
<dbReference type="RefSeq" id="WP_057942735.1">
    <property type="nucleotide sequence ID" value="NZ_CP011131.1"/>
</dbReference>
<dbReference type="Proteomes" id="UP000829194">
    <property type="component" value="Chromosome"/>
</dbReference>
<name>A0ABY3XJ14_9GAMM</name>
<accession>A0ABY3XJ14</accession>
<sequence length="104" mass="11339">MKSHRYRVTVQALDSSADRASVKFKVDHHDELFAIVDKVRRGSGYADDDAAALAVGLKLLNGVMLNHRNDPLFADVQPALRAFIGNLKARTAAMDSDQGCDNIA</sequence>
<dbReference type="EMBL" id="CP093547">
    <property type="protein sequence ID" value="UNP31611.1"/>
    <property type="molecule type" value="Genomic_DNA"/>
</dbReference>
<dbReference type="Pfam" id="PF12977">
    <property type="entry name" value="DUF3861"/>
    <property type="match status" value="1"/>
</dbReference>